<protein>
    <recommendedName>
        <fullName evidence="4">RING-type domain-containing protein</fullName>
    </recommendedName>
</protein>
<keyword evidence="1 3" id="KW-0479">Metal-binding</keyword>
<accession>A0A6G0TAY8</accession>
<dbReference type="Pfam" id="PF13920">
    <property type="entry name" value="zf-C3HC4_3"/>
    <property type="match status" value="1"/>
</dbReference>
<dbReference type="PROSITE" id="PS50089">
    <property type="entry name" value="ZF_RING_2"/>
    <property type="match status" value="1"/>
</dbReference>
<feature type="domain" description="RING-type" evidence="4">
    <location>
        <begin position="502"/>
        <end position="539"/>
    </location>
</feature>
<dbReference type="Gene3D" id="3.30.40.10">
    <property type="entry name" value="Zinc/RING finger domain, C3HC4 (zinc finger)"/>
    <property type="match status" value="1"/>
</dbReference>
<evidence type="ECO:0000313" key="5">
    <source>
        <dbReference type="EMBL" id="KAE9529148.1"/>
    </source>
</evidence>
<comment type="caution">
    <text evidence="5">The sequence shown here is derived from an EMBL/GenBank/DDBJ whole genome shotgun (WGS) entry which is preliminary data.</text>
</comment>
<evidence type="ECO:0000256" key="1">
    <source>
        <dbReference type="ARBA" id="ARBA00022771"/>
    </source>
</evidence>
<dbReference type="GO" id="GO:0008270">
    <property type="term" value="F:zinc ion binding"/>
    <property type="evidence" value="ECO:0007669"/>
    <property type="project" value="UniProtKB-KW"/>
</dbReference>
<evidence type="ECO:0000259" key="4">
    <source>
        <dbReference type="PROSITE" id="PS50089"/>
    </source>
</evidence>
<name>A0A6G0TAY8_APHGL</name>
<dbReference type="EMBL" id="VYZN01000046">
    <property type="protein sequence ID" value="KAE9529148.1"/>
    <property type="molecule type" value="Genomic_DNA"/>
</dbReference>
<evidence type="ECO:0000256" key="3">
    <source>
        <dbReference type="PROSITE-ProRule" id="PRU00175"/>
    </source>
</evidence>
<dbReference type="OrthoDB" id="6630164at2759"/>
<proteinExistence type="predicted"/>
<sequence length="550" mass="63412">MKHGEFFYKSNGSKNGVHYYICSSPNVACKATLKRKSDGTFVLGKAHTHDMSTNAEKITKPDFRKVLVDRAVVETTQLKVIYDEEAIRNPDAAILYPWPTAEPSMRCARRKNIPVLPVTLNALGEMLYENQNLFKCNDHPFFQESIVDDHGKCHIMFACREVINEVVLNGGIEMHADATFKVVPSMPKCYQLFNIHMIIQNHSLWKNIKKLNYTIYIRDNAVAKMSLKMVMVLALLPANEIDLGFQEIKNHARINNTKLTRFFNYYSRHWLIRIGPNTFSVHGQAQRTNNNIESFHNTLKDKFQVCHPNLWKVLGHLSDSSKVQHIVIEQLVRGMQVTRSIKPKYILNSKRIKMANDQLTLVDGYISREGNWTRYFENIDGNEVETSSEDENAVLPLIPVQQVPLNEENIDYDQNEQVNEIENSNSNDSAFSIVLRPERREAVESNEPIVNEELPNRAINENPEPEEHNWDELYGRDEPLDIPYVQVNRNYQEGILNNEVVCVVCRDSLRTHALIPCGPKVLCEECVNQLLDKRCPICNTEYTLAIRIWE</sequence>
<dbReference type="InterPro" id="IPR013083">
    <property type="entry name" value="Znf_RING/FYVE/PHD"/>
</dbReference>
<keyword evidence="2" id="KW-0862">Zinc</keyword>
<reference evidence="5 6" key="1">
    <citation type="submission" date="2019-08" db="EMBL/GenBank/DDBJ databases">
        <title>The genome of the soybean aphid Biotype 1, its phylome, world population structure and adaptation to the North American continent.</title>
        <authorList>
            <person name="Giordano R."/>
            <person name="Donthu R.K."/>
            <person name="Hernandez A.G."/>
            <person name="Wright C.L."/>
            <person name="Zimin A.V."/>
        </authorList>
    </citation>
    <scope>NUCLEOTIDE SEQUENCE [LARGE SCALE GENOMIC DNA]</scope>
    <source>
        <tissue evidence="5">Whole aphids</tissue>
    </source>
</reference>
<organism evidence="5 6">
    <name type="scientific">Aphis glycines</name>
    <name type="common">Soybean aphid</name>
    <dbReference type="NCBI Taxonomy" id="307491"/>
    <lineage>
        <taxon>Eukaryota</taxon>
        <taxon>Metazoa</taxon>
        <taxon>Ecdysozoa</taxon>
        <taxon>Arthropoda</taxon>
        <taxon>Hexapoda</taxon>
        <taxon>Insecta</taxon>
        <taxon>Pterygota</taxon>
        <taxon>Neoptera</taxon>
        <taxon>Paraneoptera</taxon>
        <taxon>Hemiptera</taxon>
        <taxon>Sternorrhyncha</taxon>
        <taxon>Aphidomorpha</taxon>
        <taxon>Aphidoidea</taxon>
        <taxon>Aphididae</taxon>
        <taxon>Aphidini</taxon>
        <taxon>Aphis</taxon>
        <taxon>Aphis</taxon>
    </lineage>
</organism>
<dbReference type="SUPFAM" id="SSF57850">
    <property type="entry name" value="RING/U-box"/>
    <property type="match status" value="1"/>
</dbReference>
<dbReference type="AlphaFoldDB" id="A0A6G0TAY8"/>
<keyword evidence="6" id="KW-1185">Reference proteome</keyword>
<keyword evidence="1 3" id="KW-0863">Zinc-finger</keyword>
<dbReference type="Proteomes" id="UP000475862">
    <property type="component" value="Unassembled WGS sequence"/>
</dbReference>
<evidence type="ECO:0000313" key="6">
    <source>
        <dbReference type="Proteomes" id="UP000475862"/>
    </source>
</evidence>
<evidence type="ECO:0000256" key="2">
    <source>
        <dbReference type="ARBA" id="ARBA00022833"/>
    </source>
</evidence>
<gene>
    <name evidence="5" type="ORF">AGLY_011944</name>
</gene>
<dbReference type="InterPro" id="IPR001841">
    <property type="entry name" value="Znf_RING"/>
</dbReference>